<dbReference type="Proteomes" id="UP000694864">
    <property type="component" value="Chromosome 19"/>
</dbReference>
<reference evidence="3" key="2">
    <citation type="submission" date="2025-08" db="UniProtKB">
        <authorList>
            <consortium name="RefSeq"/>
        </authorList>
    </citation>
    <scope>IDENTIFICATION</scope>
    <source>
        <tissue evidence="3">Leaf</tissue>
    </source>
</reference>
<sequence>MACSPRPNITYEIIRPDPDLNPLKSRPNLWPRISSPPLMAEASALLLAIHQALDLGFKRVSFASDSLQLIKALNFEASFKELHGIHHDILYLSLNFDCVSFDFVPRDRNRKADALAKSALLSSPTVPALI</sequence>
<keyword evidence="2" id="KW-1185">Reference proteome</keyword>
<dbReference type="Pfam" id="PF13456">
    <property type="entry name" value="RVT_3"/>
    <property type="match status" value="1"/>
</dbReference>
<protein>
    <submittedName>
        <fullName evidence="3">Uncharacterized protein LOC109130906</fullName>
    </submittedName>
</protein>
<feature type="domain" description="RNase H type-1" evidence="1">
    <location>
        <begin position="36"/>
        <end position="119"/>
    </location>
</feature>
<dbReference type="InterPro" id="IPR036397">
    <property type="entry name" value="RNaseH_sf"/>
</dbReference>
<evidence type="ECO:0000313" key="3">
    <source>
        <dbReference type="RefSeq" id="XP_019096542.1"/>
    </source>
</evidence>
<reference evidence="2" key="1">
    <citation type="journal article" date="2014" name="Nat. Commun.">
        <title>The emerging biofuel crop Camelina sativa retains a highly undifferentiated hexaploid genome structure.</title>
        <authorList>
            <person name="Kagale S."/>
            <person name="Koh C."/>
            <person name="Nixon J."/>
            <person name="Bollina V."/>
            <person name="Clarke W.E."/>
            <person name="Tuteja R."/>
            <person name="Spillane C."/>
            <person name="Robinson S.J."/>
            <person name="Links M.G."/>
            <person name="Clarke C."/>
            <person name="Higgins E.E."/>
            <person name="Huebert T."/>
            <person name="Sharpe A.G."/>
            <person name="Parkin I.A."/>
        </authorList>
    </citation>
    <scope>NUCLEOTIDE SEQUENCE [LARGE SCALE GENOMIC DNA]</scope>
    <source>
        <strain evidence="2">cv. DH55</strain>
    </source>
</reference>
<proteinExistence type="predicted"/>
<dbReference type="InterPro" id="IPR002156">
    <property type="entry name" value="RNaseH_domain"/>
</dbReference>
<accession>A0ABM1RC04</accession>
<dbReference type="GeneID" id="109130906"/>
<name>A0ABM1RC04_CAMSA</name>
<organism evidence="2 3">
    <name type="scientific">Camelina sativa</name>
    <name type="common">False flax</name>
    <name type="synonym">Myagrum sativum</name>
    <dbReference type="NCBI Taxonomy" id="90675"/>
    <lineage>
        <taxon>Eukaryota</taxon>
        <taxon>Viridiplantae</taxon>
        <taxon>Streptophyta</taxon>
        <taxon>Embryophyta</taxon>
        <taxon>Tracheophyta</taxon>
        <taxon>Spermatophyta</taxon>
        <taxon>Magnoliopsida</taxon>
        <taxon>eudicotyledons</taxon>
        <taxon>Gunneridae</taxon>
        <taxon>Pentapetalae</taxon>
        <taxon>rosids</taxon>
        <taxon>malvids</taxon>
        <taxon>Brassicales</taxon>
        <taxon>Brassicaceae</taxon>
        <taxon>Camelineae</taxon>
        <taxon>Camelina</taxon>
    </lineage>
</organism>
<dbReference type="Gene3D" id="3.30.420.10">
    <property type="entry name" value="Ribonuclease H-like superfamily/Ribonuclease H"/>
    <property type="match status" value="1"/>
</dbReference>
<evidence type="ECO:0000259" key="1">
    <source>
        <dbReference type="Pfam" id="PF13456"/>
    </source>
</evidence>
<evidence type="ECO:0000313" key="2">
    <source>
        <dbReference type="Proteomes" id="UP000694864"/>
    </source>
</evidence>
<gene>
    <name evidence="3" type="primary">LOC109130906</name>
</gene>
<dbReference type="InterPro" id="IPR044730">
    <property type="entry name" value="RNase_H-like_dom_plant"/>
</dbReference>
<dbReference type="SUPFAM" id="SSF53098">
    <property type="entry name" value="Ribonuclease H-like"/>
    <property type="match status" value="1"/>
</dbReference>
<dbReference type="RefSeq" id="XP_019096542.1">
    <property type="nucleotide sequence ID" value="XM_019240997.1"/>
</dbReference>
<dbReference type="CDD" id="cd06222">
    <property type="entry name" value="RNase_H_like"/>
    <property type="match status" value="1"/>
</dbReference>
<dbReference type="PANTHER" id="PTHR47074">
    <property type="entry name" value="BNAC02G40300D PROTEIN"/>
    <property type="match status" value="1"/>
</dbReference>
<dbReference type="PANTHER" id="PTHR47074:SF11">
    <property type="entry name" value="REVERSE TRANSCRIPTASE-LIKE PROTEIN"/>
    <property type="match status" value="1"/>
</dbReference>
<dbReference type="InterPro" id="IPR052929">
    <property type="entry name" value="RNase_H-like_EbsB-rel"/>
</dbReference>
<dbReference type="InterPro" id="IPR012337">
    <property type="entry name" value="RNaseH-like_sf"/>
</dbReference>